<feature type="compositionally biased region" description="Gly residues" evidence="1">
    <location>
        <begin position="32"/>
        <end position="42"/>
    </location>
</feature>
<dbReference type="Proteomes" id="UP000314294">
    <property type="component" value="Unassembled WGS sequence"/>
</dbReference>
<proteinExistence type="predicted"/>
<organism evidence="2 3">
    <name type="scientific">Liparis tanakae</name>
    <name type="common">Tanaka's snailfish</name>
    <dbReference type="NCBI Taxonomy" id="230148"/>
    <lineage>
        <taxon>Eukaryota</taxon>
        <taxon>Metazoa</taxon>
        <taxon>Chordata</taxon>
        <taxon>Craniata</taxon>
        <taxon>Vertebrata</taxon>
        <taxon>Euteleostomi</taxon>
        <taxon>Actinopterygii</taxon>
        <taxon>Neopterygii</taxon>
        <taxon>Teleostei</taxon>
        <taxon>Neoteleostei</taxon>
        <taxon>Acanthomorphata</taxon>
        <taxon>Eupercaria</taxon>
        <taxon>Perciformes</taxon>
        <taxon>Cottioidei</taxon>
        <taxon>Cottales</taxon>
        <taxon>Liparidae</taxon>
        <taxon>Liparis</taxon>
    </lineage>
</organism>
<gene>
    <name evidence="2" type="ORF">EYF80_053491</name>
</gene>
<reference evidence="2 3" key="1">
    <citation type="submission" date="2019-03" db="EMBL/GenBank/DDBJ databases">
        <title>First draft genome of Liparis tanakae, snailfish: a comprehensive survey of snailfish specific genes.</title>
        <authorList>
            <person name="Kim W."/>
            <person name="Song I."/>
            <person name="Jeong J.-H."/>
            <person name="Kim D."/>
            <person name="Kim S."/>
            <person name="Ryu S."/>
            <person name="Song J.Y."/>
            <person name="Lee S.K."/>
        </authorList>
    </citation>
    <scope>NUCLEOTIDE SEQUENCE [LARGE SCALE GENOMIC DNA]</scope>
    <source>
        <tissue evidence="2">Muscle</tissue>
    </source>
</reference>
<name>A0A4Z2F7Q2_9TELE</name>
<evidence type="ECO:0000313" key="2">
    <source>
        <dbReference type="EMBL" id="TNN36342.1"/>
    </source>
</evidence>
<keyword evidence="3" id="KW-1185">Reference proteome</keyword>
<protein>
    <submittedName>
        <fullName evidence="2">Uncharacterized protein</fullName>
    </submittedName>
</protein>
<comment type="caution">
    <text evidence="2">The sequence shown here is derived from an EMBL/GenBank/DDBJ whole genome shotgun (WGS) entry which is preliminary data.</text>
</comment>
<dbReference type="EMBL" id="SRLO01001630">
    <property type="protein sequence ID" value="TNN36342.1"/>
    <property type="molecule type" value="Genomic_DNA"/>
</dbReference>
<sequence length="62" mass="6598">MVALEEPRGLVLWGRSHTHIHCSMRRIAAGTVQGGGSMGGGVSRPISSRELSGPMSVRELQI</sequence>
<dbReference type="AlphaFoldDB" id="A0A4Z2F7Q2"/>
<evidence type="ECO:0000256" key="1">
    <source>
        <dbReference type="SAM" id="MobiDB-lite"/>
    </source>
</evidence>
<feature type="region of interest" description="Disordered" evidence="1">
    <location>
        <begin position="32"/>
        <end position="62"/>
    </location>
</feature>
<accession>A0A4Z2F7Q2</accession>
<evidence type="ECO:0000313" key="3">
    <source>
        <dbReference type="Proteomes" id="UP000314294"/>
    </source>
</evidence>